<reference evidence="5 6" key="1">
    <citation type="submission" date="2022-10" db="EMBL/GenBank/DDBJ databases">
        <title>Janthinobacterium sp. hw3 Genome sequencing.</title>
        <authorList>
            <person name="Park S."/>
        </authorList>
    </citation>
    <scope>NUCLEOTIDE SEQUENCE [LARGE SCALE GENOMIC DNA]</scope>
    <source>
        <strain evidence="6">hw3</strain>
    </source>
</reference>
<dbReference type="RefSeq" id="WP_273670445.1">
    <property type="nucleotide sequence ID" value="NZ_JAQQXR010000003.1"/>
</dbReference>
<keyword evidence="3" id="KW-0804">Transcription</keyword>
<evidence type="ECO:0000313" key="5">
    <source>
        <dbReference type="EMBL" id="MDC8757768.1"/>
    </source>
</evidence>
<dbReference type="SMART" id="SM00342">
    <property type="entry name" value="HTH_ARAC"/>
    <property type="match status" value="1"/>
</dbReference>
<gene>
    <name evidence="5" type="ORF">OIK44_09230</name>
</gene>
<dbReference type="SUPFAM" id="SSF46689">
    <property type="entry name" value="Homeodomain-like"/>
    <property type="match status" value="2"/>
</dbReference>
<dbReference type="SUPFAM" id="SSF51215">
    <property type="entry name" value="Regulatory protein AraC"/>
    <property type="match status" value="1"/>
</dbReference>
<dbReference type="PANTHER" id="PTHR46796">
    <property type="entry name" value="HTH-TYPE TRANSCRIPTIONAL ACTIVATOR RHAS-RELATED"/>
    <property type="match status" value="1"/>
</dbReference>
<dbReference type="Pfam" id="PF12833">
    <property type="entry name" value="HTH_18"/>
    <property type="match status" value="1"/>
</dbReference>
<dbReference type="PROSITE" id="PS01124">
    <property type="entry name" value="HTH_ARAC_FAMILY_2"/>
    <property type="match status" value="1"/>
</dbReference>
<dbReference type="InterPro" id="IPR037923">
    <property type="entry name" value="HTH-like"/>
</dbReference>
<proteinExistence type="predicted"/>
<dbReference type="Proteomes" id="UP001221208">
    <property type="component" value="Unassembled WGS sequence"/>
</dbReference>
<evidence type="ECO:0000256" key="2">
    <source>
        <dbReference type="ARBA" id="ARBA00023125"/>
    </source>
</evidence>
<evidence type="ECO:0000256" key="1">
    <source>
        <dbReference type="ARBA" id="ARBA00023015"/>
    </source>
</evidence>
<evidence type="ECO:0000313" key="6">
    <source>
        <dbReference type="Proteomes" id="UP001221208"/>
    </source>
</evidence>
<feature type="domain" description="HTH araC/xylS-type" evidence="4">
    <location>
        <begin position="174"/>
        <end position="271"/>
    </location>
</feature>
<name>A0ABT5K021_9BURK</name>
<keyword evidence="2" id="KW-0238">DNA-binding</keyword>
<sequence length="278" mass="31000">MFRHPSEFVRFKASPHLPGVELYMARLVEHAFAPHAHESYSLGAIESGVERFRYKGSEHVAPADTLVTLNADEIHTGQAEIATGWTYQMLYIEPDTLRALAGTEVYFPEAAVHDPELARAYRGVFARMWQADDDVAFTSEFTVLVDALVQRYGGKVRAEGSGSAAQMRRSLAMRRVLDCIEANLEGSLRIEMLAAEANLSLFHFVRVFVATFNCTPQQYVQARRVVRAKGLLARSVSPALAAGAVGLTDQSHLNRWFKRSYGVTPAQYQQQIGTRPPR</sequence>
<dbReference type="Pfam" id="PF02311">
    <property type="entry name" value="AraC_binding"/>
    <property type="match status" value="1"/>
</dbReference>
<keyword evidence="6" id="KW-1185">Reference proteome</keyword>
<comment type="caution">
    <text evidence="5">The sequence shown here is derived from an EMBL/GenBank/DDBJ whole genome shotgun (WGS) entry which is preliminary data.</text>
</comment>
<dbReference type="InterPro" id="IPR003313">
    <property type="entry name" value="AraC-bd"/>
</dbReference>
<dbReference type="PANTHER" id="PTHR46796:SF2">
    <property type="entry name" value="TRANSCRIPTIONAL REGULATORY PROTEIN"/>
    <property type="match status" value="1"/>
</dbReference>
<dbReference type="InterPro" id="IPR050204">
    <property type="entry name" value="AraC_XylS_family_regulators"/>
</dbReference>
<dbReference type="InterPro" id="IPR009057">
    <property type="entry name" value="Homeodomain-like_sf"/>
</dbReference>
<keyword evidence="1" id="KW-0805">Transcription regulation</keyword>
<dbReference type="InterPro" id="IPR018060">
    <property type="entry name" value="HTH_AraC"/>
</dbReference>
<protein>
    <submittedName>
        <fullName evidence="5">AraC family transcriptional regulator</fullName>
    </submittedName>
</protein>
<dbReference type="EMBL" id="JAQQXR010000003">
    <property type="protein sequence ID" value="MDC8757768.1"/>
    <property type="molecule type" value="Genomic_DNA"/>
</dbReference>
<evidence type="ECO:0000259" key="4">
    <source>
        <dbReference type="PROSITE" id="PS01124"/>
    </source>
</evidence>
<evidence type="ECO:0000256" key="3">
    <source>
        <dbReference type="ARBA" id="ARBA00023163"/>
    </source>
</evidence>
<organism evidence="5 6">
    <name type="scientific">Janthinobacterium fluminis</name>
    <dbReference type="NCBI Taxonomy" id="2987524"/>
    <lineage>
        <taxon>Bacteria</taxon>
        <taxon>Pseudomonadati</taxon>
        <taxon>Pseudomonadota</taxon>
        <taxon>Betaproteobacteria</taxon>
        <taxon>Burkholderiales</taxon>
        <taxon>Oxalobacteraceae</taxon>
        <taxon>Janthinobacterium</taxon>
    </lineage>
</organism>
<accession>A0ABT5K021</accession>
<dbReference type="Gene3D" id="1.10.10.60">
    <property type="entry name" value="Homeodomain-like"/>
    <property type="match status" value="1"/>
</dbReference>